<dbReference type="Proteomes" id="UP000545286">
    <property type="component" value="Unassembled WGS sequence"/>
</dbReference>
<comment type="caution">
    <text evidence="1">The sequence shown here is derived from an EMBL/GenBank/DDBJ whole genome shotgun (WGS) entry which is preliminary data.</text>
</comment>
<gene>
    <name evidence="1" type="ORF">FHX72_001129</name>
</gene>
<evidence type="ECO:0000313" key="2">
    <source>
        <dbReference type="Proteomes" id="UP000545286"/>
    </source>
</evidence>
<name>A0A7W4YEB5_9MICO</name>
<keyword evidence="2" id="KW-1185">Reference proteome</keyword>
<organism evidence="1 2">
    <name type="scientific">Pseudoclavibacter helvolus</name>
    <dbReference type="NCBI Taxonomy" id="255205"/>
    <lineage>
        <taxon>Bacteria</taxon>
        <taxon>Bacillati</taxon>
        <taxon>Actinomycetota</taxon>
        <taxon>Actinomycetes</taxon>
        <taxon>Micrococcales</taxon>
        <taxon>Microbacteriaceae</taxon>
        <taxon>Pseudoclavibacter</taxon>
    </lineage>
</organism>
<dbReference type="EMBL" id="JACHWJ010000001">
    <property type="protein sequence ID" value="MBB2957017.1"/>
    <property type="molecule type" value="Genomic_DNA"/>
</dbReference>
<sequence length="146" mass="15850">MAAVQRAFPEFTDSAIRRHYRNHVTATIVTHLTNSSIPNAADITQRLIKLADDVALVRNRAVVQNDGGATLRAAKVESGILTELIGTLGIDSTDLQTYLEDAQILARSVFKATRNHPELAELISAELYEAGAIQMASAFTDSKEIS</sequence>
<dbReference type="RefSeq" id="WP_183623543.1">
    <property type="nucleotide sequence ID" value="NZ_JACHWJ010000001.1"/>
</dbReference>
<protein>
    <submittedName>
        <fullName evidence="1">Uncharacterized protein</fullName>
    </submittedName>
</protein>
<reference evidence="1 2" key="1">
    <citation type="submission" date="2020-08" db="EMBL/GenBank/DDBJ databases">
        <title>Sequencing the genomes of 1000 actinobacteria strains.</title>
        <authorList>
            <person name="Klenk H.-P."/>
        </authorList>
    </citation>
    <scope>NUCLEOTIDE SEQUENCE [LARGE SCALE GENOMIC DNA]</scope>
    <source>
        <strain evidence="1 2">DSM 20419</strain>
    </source>
</reference>
<proteinExistence type="predicted"/>
<dbReference type="AlphaFoldDB" id="A0A7W4YEB5"/>
<accession>A0A7W4YEB5</accession>
<evidence type="ECO:0000313" key="1">
    <source>
        <dbReference type="EMBL" id="MBB2957017.1"/>
    </source>
</evidence>